<dbReference type="AlphaFoldDB" id="A0ABD5Q901"/>
<name>A0ABD5Q901_9EURY</name>
<dbReference type="Proteomes" id="UP001595945">
    <property type="component" value="Unassembled WGS sequence"/>
</dbReference>
<comment type="caution">
    <text evidence="1">The sequence shown here is derived from an EMBL/GenBank/DDBJ whole genome shotgun (WGS) entry which is preliminary data.</text>
</comment>
<dbReference type="GeneID" id="73047450"/>
<dbReference type="RefSeq" id="WP_254270675.1">
    <property type="nucleotide sequence ID" value="NZ_CP100402.1"/>
</dbReference>
<keyword evidence="2" id="KW-1185">Reference proteome</keyword>
<organism evidence="1 2">
    <name type="scientific">Halorussus aquaticus</name>
    <dbReference type="NCBI Taxonomy" id="2953748"/>
    <lineage>
        <taxon>Archaea</taxon>
        <taxon>Methanobacteriati</taxon>
        <taxon>Methanobacteriota</taxon>
        <taxon>Stenosarchaea group</taxon>
        <taxon>Halobacteria</taxon>
        <taxon>Halobacteriales</taxon>
        <taxon>Haladaptataceae</taxon>
        <taxon>Halorussus</taxon>
    </lineage>
</organism>
<dbReference type="InterPro" id="IPR006311">
    <property type="entry name" value="TAT_signal"/>
</dbReference>
<dbReference type="PROSITE" id="PS51318">
    <property type="entry name" value="TAT"/>
    <property type="match status" value="1"/>
</dbReference>
<reference evidence="1 2" key="1">
    <citation type="journal article" date="2019" name="Int. J. Syst. Evol. Microbiol.">
        <title>The Global Catalogue of Microorganisms (GCM) 10K type strain sequencing project: providing services to taxonomists for standard genome sequencing and annotation.</title>
        <authorList>
            <consortium name="The Broad Institute Genomics Platform"/>
            <consortium name="The Broad Institute Genome Sequencing Center for Infectious Disease"/>
            <person name="Wu L."/>
            <person name="Ma J."/>
        </authorList>
    </citation>
    <scope>NUCLEOTIDE SEQUENCE [LARGE SCALE GENOMIC DNA]</scope>
    <source>
        <strain evidence="1 2">XZYJ18</strain>
    </source>
</reference>
<accession>A0ABD5Q901</accession>
<gene>
    <name evidence="1" type="ORF">ACFO9K_22340</name>
</gene>
<sequence>MTQTRRTLLQLLGSTVAIGSTGLAAARGKSKKGRIRKLGHSLLEDPPGGYTEGDVRDDGKYALTGSFFGTGGSFLVDISNPTTPTQVHQVPSSENVRNADVKFGRRDGLYYRSQEPNSDEYDDFAGVEIIDYGYADGTPEDPTVLGTLDAGSTHNLFPHPTESYVYTTEHHGMGVFDVSDPTDTSFVGTFGPEADLHDIVVDPENDLAHLAFIGGGFDGYVIMDVSDPANPEMAGSFSYEGLPDYEDVPLGEEAFENCHYADCDPGRGIAVVGDEIGHGKPGGKHIFDIGWGDGSVSNPKPIGYTPSPNAEYQGDDPLETYDWTTHNHDIISKGNNSLLVDGAYHEGTVVWDISDPTDPTFTDRYATDDMADQAQGPGWLGEAPMAWGANYNAKRDLTVVSDMVTGIYVFKVTPAAAKGGQ</sequence>
<evidence type="ECO:0000313" key="2">
    <source>
        <dbReference type="Proteomes" id="UP001595945"/>
    </source>
</evidence>
<dbReference type="EMBL" id="JBHSHT010000004">
    <property type="protein sequence ID" value="MFC4826994.1"/>
    <property type="molecule type" value="Genomic_DNA"/>
</dbReference>
<proteinExistence type="predicted"/>
<dbReference type="InterPro" id="IPR013211">
    <property type="entry name" value="LVIVD"/>
</dbReference>
<protein>
    <submittedName>
        <fullName evidence="1">LVIVD repeat-containing protein</fullName>
    </submittedName>
</protein>
<dbReference type="Pfam" id="PF08309">
    <property type="entry name" value="LVIVD"/>
    <property type="match status" value="3"/>
</dbReference>
<evidence type="ECO:0000313" key="1">
    <source>
        <dbReference type="EMBL" id="MFC4826994.1"/>
    </source>
</evidence>